<name>A0A2N0VHJ6_9BACT</name>
<proteinExistence type="predicted"/>
<dbReference type="EMBL" id="PISP01000002">
    <property type="protein sequence ID" value="PKD43663.1"/>
    <property type="molecule type" value="Genomic_DNA"/>
</dbReference>
<dbReference type="Gene3D" id="2.40.40.10">
    <property type="entry name" value="RlpA-like domain"/>
    <property type="match status" value="1"/>
</dbReference>
<dbReference type="OrthoDB" id="2149800at2"/>
<accession>A0A2N0VHJ6</accession>
<evidence type="ECO:0000313" key="2">
    <source>
        <dbReference type="EMBL" id="PKD43663.1"/>
    </source>
</evidence>
<keyword evidence="3" id="KW-1185">Reference proteome</keyword>
<dbReference type="AlphaFoldDB" id="A0A2N0VHJ6"/>
<evidence type="ECO:0000259" key="1">
    <source>
        <dbReference type="PROSITE" id="PS51782"/>
    </source>
</evidence>
<dbReference type="SUPFAM" id="SSF50685">
    <property type="entry name" value="Barwin-like endoglucanases"/>
    <property type="match status" value="1"/>
</dbReference>
<dbReference type="InterPro" id="IPR036908">
    <property type="entry name" value="RlpA-like_sf"/>
</dbReference>
<dbReference type="Proteomes" id="UP000233398">
    <property type="component" value="Unassembled WGS sequence"/>
</dbReference>
<dbReference type="PANTHER" id="PTHR33734">
    <property type="entry name" value="LYSM DOMAIN-CONTAINING GPI-ANCHORED PROTEIN 2"/>
    <property type="match status" value="1"/>
</dbReference>
<evidence type="ECO:0000313" key="3">
    <source>
        <dbReference type="Proteomes" id="UP000233398"/>
    </source>
</evidence>
<dbReference type="InterPro" id="IPR018392">
    <property type="entry name" value="LysM"/>
</dbReference>
<sequence>MITKLHTSFIVVIALSIGILLFAPAESAAQQPATTHTVQTGETLFSIARQYDLAVGDLRRWNELESDNLSVGQTIRIAPPRADNQITHTVEPGETLFSVSRRYSVTIAEIQQWNDLESTNLSLGQELTIFRPDDSTSTEEPQLAEAEIPAEERESIIRESEGDAPNTYYIVRSGDSLFRIANQHGLSVDELKQLNNLETDMLRVGQRLTVPSERSSAPSVAEEASESTPQGKFVQYRVQSGETGESILDKFNMSESELFALNPDLSMNQISSGQRVTVLLPPTRSFQNPYRTESDLENLGSVSVFRYSGNDVANPTTSGELYNPDQLTAAHPNIALGKVVYIENPSNNNGIFVKINDRHSGDGLKLSTAAYDMLSFSSVEQARVTIYLDQ</sequence>
<feature type="domain" description="LysM" evidence="1">
    <location>
        <begin position="34"/>
        <end position="77"/>
    </location>
</feature>
<dbReference type="CDD" id="cd00118">
    <property type="entry name" value="LysM"/>
    <property type="match status" value="4"/>
</dbReference>
<dbReference type="GO" id="GO:0008932">
    <property type="term" value="F:lytic endotransglycosylase activity"/>
    <property type="evidence" value="ECO:0007669"/>
    <property type="project" value="TreeGrafter"/>
</dbReference>
<dbReference type="SMART" id="SM00257">
    <property type="entry name" value="LysM"/>
    <property type="match status" value="4"/>
</dbReference>
<dbReference type="InterPro" id="IPR036779">
    <property type="entry name" value="LysM_dom_sf"/>
</dbReference>
<dbReference type="RefSeq" id="WP_101073204.1">
    <property type="nucleotide sequence ID" value="NZ_PISP01000002.1"/>
</dbReference>
<dbReference type="Gene3D" id="3.10.350.10">
    <property type="entry name" value="LysM domain"/>
    <property type="match status" value="4"/>
</dbReference>
<dbReference type="SUPFAM" id="SSF54106">
    <property type="entry name" value="LysM domain"/>
    <property type="match status" value="4"/>
</dbReference>
<comment type="caution">
    <text evidence="2">The sequence shown here is derived from an EMBL/GenBank/DDBJ whole genome shotgun (WGS) entry which is preliminary data.</text>
</comment>
<protein>
    <recommendedName>
        <fullName evidence="1">LysM domain-containing protein</fullName>
    </recommendedName>
</protein>
<organism evidence="2 3">
    <name type="scientific">Rhodohalobacter barkolensis</name>
    <dbReference type="NCBI Taxonomy" id="2053187"/>
    <lineage>
        <taxon>Bacteria</taxon>
        <taxon>Pseudomonadati</taxon>
        <taxon>Balneolota</taxon>
        <taxon>Balneolia</taxon>
        <taxon>Balneolales</taxon>
        <taxon>Balneolaceae</taxon>
        <taxon>Rhodohalobacter</taxon>
    </lineage>
</organism>
<dbReference type="Pfam" id="PF01476">
    <property type="entry name" value="LysM"/>
    <property type="match status" value="4"/>
</dbReference>
<dbReference type="PANTHER" id="PTHR33734:SF22">
    <property type="entry name" value="MEMBRANE-BOUND LYTIC MUREIN TRANSGLYCOSYLASE D"/>
    <property type="match status" value="1"/>
</dbReference>
<feature type="domain" description="LysM" evidence="1">
    <location>
        <begin position="234"/>
        <end position="278"/>
    </location>
</feature>
<gene>
    <name evidence="2" type="ORF">CWD77_08855</name>
</gene>
<dbReference type="PROSITE" id="PS51782">
    <property type="entry name" value="LYSM"/>
    <property type="match status" value="4"/>
</dbReference>
<feature type="domain" description="LysM" evidence="1">
    <location>
        <begin position="86"/>
        <end position="129"/>
    </location>
</feature>
<dbReference type="CDD" id="cd22268">
    <property type="entry name" value="DPBB_RlpA-like"/>
    <property type="match status" value="1"/>
</dbReference>
<feature type="domain" description="LysM" evidence="1">
    <location>
        <begin position="167"/>
        <end position="210"/>
    </location>
</feature>
<reference evidence="2 3" key="1">
    <citation type="submission" date="2017-11" db="EMBL/GenBank/DDBJ databases">
        <title>Rhodohalobacter 15182 sp. nov., isolated from a salt lake.</title>
        <authorList>
            <person name="Han S."/>
        </authorList>
    </citation>
    <scope>NUCLEOTIDE SEQUENCE [LARGE SCALE GENOMIC DNA]</scope>
    <source>
        <strain evidence="2 3">15182</strain>
    </source>
</reference>